<reference evidence="2 3" key="1">
    <citation type="journal article" date="2019" name="Int. J. Syst. Evol. Microbiol.">
        <title>The Global Catalogue of Microorganisms (GCM) 10K type strain sequencing project: providing services to taxonomists for standard genome sequencing and annotation.</title>
        <authorList>
            <consortium name="The Broad Institute Genomics Platform"/>
            <consortium name="The Broad Institute Genome Sequencing Center for Infectious Disease"/>
            <person name="Wu L."/>
            <person name="Ma J."/>
        </authorList>
    </citation>
    <scope>NUCLEOTIDE SEQUENCE [LARGE SCALE GENOMIC DNA]</scope>
    <source>
        <strain evidence="2 3">JCM 13244</strain>
    </source>
</reference>
<keyword evidence="3" id="KW-1185">Reference proteome</keyword>
<sequence length="103" mass="10630">MAGFIRTELQCAGECGHDVARGALGPALFKAQKVIRGYSRQMGELFAAQAGGASPAGGGQSDVFRRNAGTPATQRVTQRVLWTTHVPIVTGPAAATMGLSFLG</sequence>
<name>A0ABN2JMQ6_9ACTN</name>
<evidence type="ECO:0000313" key="2">
    <source>
        <dbReference type="EMBL" id="GAA1732823.1"/>
    </source>
</evidence>
<comment type="caution">
    <text evidence="2">The sequence shown here is derived from an EMBL/GenBank/DDBJ whole genome shotgun (WGS) entry which is preliminary data.</text>
</comment>
<evidence type="ECO:0000313" key="3">
    <source>
        <dbReference type="Proteomes" id="UP001499947"/>
    </source>
</evidence>
<accession>A0ABN2JMQ6</accession>
<gene>
    <name evidence="2" type="ORF">GCM10009680_86700</name>
</gene>
<protein>
    <submittedName>
        <fullName evidence="2">Uncharacterized protein</fullName>
    </submittedName>
</protein>
<organism evidence="2 3">
    <name type="scientific">Streptomyces yatensis</name>
    <dbReference type="NCBI Taxonomy" id="155177"/>
    <lineage>
        <taxon>Bacteria</taxon>
        <taxon>Bacillati</taxon>
        <taxon>Actinomycetota</taxon>
        <taxon>Actinomycetes</taxon>
        <taxon>Kitasatosporales</taxon>
        <taxon>Streptomycetaceae</taxon>
        <taxon>Streptomyces</taxon>
        <taxon>Streptomyces violaceusniger group</taxon>
    </lineage>
</organism>
<feature type="region of interest" description="Disordered" evidence="1">
    <location>
        <begin position="51"/>
        <end position="71"/>
    </location>
</feature>
<proteinExistence type="predicted"/>
<dbReference type="EMBL" id="BAAALR010000163">
    <property type="protein sequence ID" value="GAA1732823.1"/>
    <property type="molecule type" value="Genomic_DNA"/>
</dbReference>
<evidence type="ECO:0000256" key="1">
    <source>
        <dbReference type="SAM" id="MobiDB-lite"/>
    </source>
</evidence>
<dbReference type="Proteomes" id="UP001499947">
    <property type="component" value="Unassembled WGS sequence"/>
</dbReference>